<protein>
    <submittedName>
        <fullName evidence="1">Uncharacterized protein</fullName>
    </submittedName>
</protein>
<organism evidence="1">
    <name type="scientific">Siphoviridae sp. ctQqU1</name>
    <dbReference type="NCBI Taxonomy" id="2825496"/>
    <lineage>
        <taxon>Viruses</taxon>
        <taxon>Duplodnaviria</taxon>
        <taxon>Heunggongvirae</taxon>
        <taxon>Uroviricota</taxon>
        <taxon>Caudoviricetes</taxon>
    </lineage>
</organism>
<name>A0A8S5Q4L2_9CAUD</name>
<evidence type="ECO:0000313" key="1">
    <source>
        <dbReference type="EMBL" id="DAE13683.1"/>
    </source>
</evidence>
<reference evidence="1" key="1">
    <citation type="journal article" date="2021" name="Proc. Natl. Acad. Sci. U.S.A.">
        <title>A Catalog of Tens of Thousands of Viruses from Human Metagenomes Reveals Hidden Associations with Chronic Diseases.</title>
        <authorList>
            <person name="Tisza M.J."/>
            <person name="Buck C.B."/>
        </authorList>
    </citation>
    <scope>NUCLEOTIDE SEQUENCE</scope>
    <source>
        <strain evidence="1">CtQqU1</strain>
    </source>
</reference>
<proteinExistence type="predicted"/>
<dbReference type="EMBL" id="BK015568">
    <property type="protein sequence ID" value="DAE13683.1"/>
    <property type="molecule type" value="Genomic_DNA"/>
</dbReference>
<accession>A0A8S5Q4L2</accession>
<sequence length="31" mass="3844">MRLQFLIEKAVAPPQNYRQSDHHHSQNRKKW</sequence>